<dbReference type="KEGG" id="cmm:NC80_03060"/>
<dbReference type="RefSeq" id="WP_010230972.1">
    <property type="nucleotide sequence ID" value="NZ_CP007217.1"/>
</dbReference>
<protein>
    <submittedName>
        <fullName evidence="1">Uncharacterized protein</fullName>
    </submittedName>
</protein>
<gene>
    <name evidence="1" type="ORF">BD36_03255</name>
</gene>
<dbReference type="OMA" id="QCYILSV"/>
<proteinExistence type="predicted"/>
<sequence>MQEVFVPDASHLDDIIQRLLVLQKELDSCHSIEATLAIYEEMFSLIHQGETHLSRVEQHSFQLQLNSDGSIVKDASGNPIKHPFIPGEPA</sequence>
<name>A0A069ZS86_CHLMR</name>
<dbReference type="PATRIC" id="fig|83560.10.peg.622"/>
<dbReference type="AlphaFoldDB" id="A0A069ZS86"/>
<dbReference type="KEGG" id="cmg:NC81_03075"/>
<organism evidence="1 2">
    <name type="scientific">Chlamydia muridarum</name>
    <dbReference type="NCBI Taxonomy" id="83560"/>
    <lineage>
        <taxon>Bacteria</taxon>
        <taxon>Pseudomonadati</taxon>
        <taxon>Chlamydiota</taxon>
        <taxon>Chlamydiia</taxon>
        <taxon>Chlamydiales</taxon>
        <taxon>Chlamydiaceae</taxon>
        <taxon>Chlamydia/Chlamydophila group</taxon>
        <taxon>Chlamydia</taxon>
    </lineage>
</organism>
<dbReference type="GeneID" id="1245969"/>
<dbReference type="KEGG" id="cmx:DNC_03080"/>
<dbReference type="Proteomes" id="UP000260363">
    <property type="component" value="Chromosome"/>
</dbReference>
<dbReference type="EMBL" id="CP007217">
    <property type="protein sequence ID" value="AJR10679.1"/>
    <property type="molecule type" value="Genomic_DNA"/>
</dbReference>
<evidence type="ECO:0000313" key="1">
    <source>
        <dbReference type="EMBL" id="AJR10679.1"/>
    </source>
</evidence>
<evidence type="ECO:0000313" key="2">
    <source>
        <dbReference type="Proteomes" id="UP000260363"/>
    </source>
</evidence>
<dbReference type="STRING" id="83560.NC80_03060"/>
<accession>A0A069ZS86</accession>
<reference evidence="1 2" key="1">
    <citation type="submission" date="2014-02" db="EMBL/GenBank/DDBJ databases">
        <authorList>
            <person name="Chen C."/>
            <person name="Conrad T.A."/>
            <person name="Zhou Z."/>
            <person name="Lai Z."/>
            <person name="Zhong G."/>
        </authorList>
    </citation>
    <scope>NUCLEOTIDE SEQUENCE [LARGE SCALE GENOMIC DNA]</scope>
    <source>
        <strain evidence="1 2">Nigg3-28</strain>
    </source>
</reference>